<evidence type="ECO:0000256" key="10">
    <source>
        <dbReference type="ARBA" id="ARBA00023136"/>
    </source>
</evidence>
<evidence type="ECO:0000256" key="9">
    <source>
        <dbReference type="ARBA" id="ARBA00023048"/>
    </source>
</evidence>
<comment type="subcellular location">
    <subcellularLocation>
        <location evidence="3">Membrane</location>
    </subcellularLocation>
</comment>
<dbReference type="InterPro" id="IPR038283">
    <property type="entry name" value="Channel_colicin_C_sf"/>
</dbReference>
<keyword evidence="6 12" id="KW-0812">Transmembrane</keyword>
<evidence type="ECO:0000256" key="12">
    <source>
        <dbReference type="SAM" id="Phobius"/>
    </source>
</evidence>
<dbReference type="AlphaFoldDB" id="A0A8I0PXF3"/>
<dbReference type="Pfam" id="PF01024">
    <property type="entry name" value="Colicin"/>
    <property type="match status" value="1"/>
</dbReference>
<evidence type="ECO:0000256" key="1">
    <source>
        <dbReference type="ARBA" id="ARBA00002178"/>
    </source>
</evidence>
<feature type="domain" description="Channel forming colicins" evidence="13">
    <location>
        <begin position="424"/>
        <end position="435"/>
    </location>
</feature>
<dbReference type="GO" id="GO:0140911">
    <property type="term" value="F:pore-forming activity"/>
    <property type="evidence" value="ECO:0007669"/>
    <property type="project" value="InterPro"/>
</dbReference>
<keyword evidence="10 12" id="KW-0472">Membrane</keyword>
<name>A0A8I0PXF3_MORMO</name>
<evidence type="ECO:0000256" key="3">
    <source>
        <dbReference type="ARBA" id="ARBA00004370"/>
    </source>
</evidence>
<feature type="compositionally biased region" description="Basic and acidic residues" evidence="11">
    <location>
        <begin position="107"/>
        <end position="125"/>
    </location>
</feature>
<dbReference type="GO" id="GO:0031640">
    <property type="term" value="P:killing of cells of another organism"/>
    <property type="evidence" value="ECO:0007669"/>
    <property type="project" value="UniProtKB-KW"/>
</dbReference>
<dbReference type="Gene3D" id="3.30.1310.40">
    <property type="match status" value="1"/>
</dbReference>
<dbReference type="GO" id="GO:0050829">
    <property type="term" value="P:defense response to Gram-negative bacterium"/>
    <property type="evidence" value="ECO:0007669"/>
    <property type="project" value="InterPro"/>
</dbReference>
<keyword evidence="7 12" id="KW-1133">Transmembrane helix</keyword>
<comment type="function">
    <text evidence="2">Colicins are polypeptide toxins produced by and active against E.coli and closely related bacteria.</text>
</comment>
<dbReference type="PRINTS" id="PR00280">
    <property type="entry name" value="CHANLCOLICIN"/>
</dbReference>
<evidence type="ECO:0000256" key="7">
    <source>
        <dbReference type="ARBA" id="ARBA00022989"/>
    </source>
</evidence>
<keyword evidence="5" id="KW-0929">Antimicrobial</keyword>
<reference evidence="14" key="1">
    <citation type="submission" date="2017-12" db="EMBL/GenBank/DDBJ databases">
        <title>Genome sequencing and analysis.</title>
        <authorList>
            <person name="Huang Y.-T."/>
        </authorList>
    </citation>
    <scope>NUCLEOTIDE SEQUENCE</scope>
    <source>
        <strain evidence="14">VGH116</strain>
    </source>
</reference>
<dbReference type="Proteomes" id="UP000650477">
    <property type="component" value="Unassembled WGS sequence"/>
</dbReference>
<evidence type="ECO:0000256" key="11">
    <source>
        <dbReference type="SAM" id="MobiDB-lite"/>
    </source>
</evidence>
<evidence type="ECO:0000313" key="14">
    <source>
        <dbReference type="EMBL" id="MBE8614118.1"/>
    </source>
</evidence>
<evidence type="ECO:0000256" key="4">
    <source>
        <dbReference type="ARBA" id="ARBA00007595"/>
    </source>
</evidence>
<dbReference type="Gene3D" id="1.10.490.30">
    <property type="entry name" value="Colicin"/>
    <property type="match status" value="1"/>
</dbReference>
<evidence type="ECO:0000259" key="13">
    <source>
        <dbReference type="PROSITE" id="PS00276"/>
    </source>
</evidence>
<feature type="region of interest" description="Disordered" evidence="11">
    <location>
        <begin position="20"/>
        <end position="67"/>
    </location>
</feature>
<dbReference type="SUPFAM" id="SSF56837">
    <property type="entry name" value="Colicin"/>
    <property type="match status" value="1"/>
</dbReference>
<evidence type="ECO:0000256" key="8">
    <source>
        <dbReference type="ARBA" id="ARBA00023022"/>
    </source>
</evidence>
<keyword evidence="9" id="KW-0078">Bacteriocin</keyword>
<evidence type="ECO:0000256" key="6">
    <source>
        <dbReference type="ARBA" id="ARBA00022692"/>
    </source>
</evidence>
<proteinExistence type="inferred from homology"/>
<feature type="transmembrane region" description="Helical" evidence="12">
    <location>
        <begin position="461"/>
        <end position="484"/>
    </location>
</feature>
<evidence type="ECO:0000313" key="15">
    <source>
        <dbReference type="Proteomes" id="UP000650477"/>
    </source>
</evidence>
<keyword evidence="8" id="KW-0044">Antibiotic</keyword>
<dbReference type="PROSITE" id="PS00276">
    <property type="entry name" value="CHANNEL_COLICIN"/>
    <property type="match status" value="1"/>
</dbReference>
<dbReference type="EMBL" id="PKLF01000017">
    <property type="protein sequence ID" value="MBE8614118.1"/>
    <property type="molecule type" value="Genomic_DNA"/>
</dbReference>
<gene>
    <name evidence="14" type="ORF">CYG68_17200</name>
</gene>
<organism evidence="14 15">
    <name type="scientific">Morganella morganii</name>
    <name type="common">Proteus morganii</name>
    <dbReference type="NCBI Taxonomy" id="582"/>
    <lineage>
        <taxon>Bacteria</taxon>
        <taxon>Pseudomonadati</taxon>
        <taxon>Pseudomonadota</taxon>
        <taxon>Gammaproteobacteria</taxon>
        <taxon>Enterobacterales</taxon>
        <taxon>Morganellaceae</taxon>
        <taxon>Morganella</taxon>
    </lineage>
</organism>
<evidence type="ECO:0000256" key="2">
    <source>
        <dbReference type="ARBA" id="ARBA00003197"/>
    </source>
</evidence>
<sequence length="504" mass="55744">MYANSILVNFNERRIFIMNKNNSADPNDSRDDTMTVTTTPDSNHGWERGDGGSNGGSGHSGDVNVEKDPNAAFSMTETTLSGESVTFTFIGFKLVDPDTGDVKNNIHVEGKGGSDTKGKELKNKPGDLPARATKHSKVPYDNDYTYSELFKYSGNKATLNLWDGSFTYHIDYDENGNVKNISEDKHLKKFGGYPKDKNSRINQAKNVAERGYKRQSENIREHNITIKEYSYNVILNSLGIVESITKKFNEYNKFSITKKQREMVNEWYKSQGFDTDDKRENFAKKLASDIWKSYPKNKQAVDAAEKEALMGAADIITSAGEKISEHLGDKYKSIANEIAGDLRNFQGKKLRSLSDALKTLEKITGNPNMKISQADRNVLANAVRHIDTKTLADNFQRLGKAFGVFGKVLTAEKIREKTAIGFETGNWKPLMLELEAMVISGYAAGIAVSFATSVISSIASVLAIGALPTTLTIIAAITLISYLASLIDDKVVDKINNLLIPEAH</sequence>
<dbReference type="GO" id="GO:0016020">
    <property type="term" value="C:membrane"/>
    <property type="evidence" value="ECO:0007669"/>
    <property type="project" value="UniProtKB-SubCell"/>
</dbReference>
<dbReference type="InterPro" id="IPR000293">
    <property type="entry name" value="Channel_colicin_C"/>
</dbReference>
<comment type="similarity">
    <text evidence="4">Belongs to the channel forming colicin family.</text>
</comment>
<feature type="transmembrane region" description="Helical" evidence="12">
    <location>
        <begin position="436"/>
        <end position="455"/>
    </location>
</feature>
<feature type="region of interest" description="Disordered" evidence="11">
    <location>
        <begin position="107"/>
        <end position="135"/>
    </location>
</feature>
<comment type="function">
    <text evidence="1">This colicin is a channel-forming colicin. This class of transmembrane toxins depolarize the cytoplasmic membrane, leading to dissipation of cellular energy.</text>
</comment>
<evidence type="ECO:0000256" key="5">
    <source>
        <dbReference type="ARBA" id="ARBA00022529"/>
    </source>
</evidence>
<protein>
    <submittedName>
        <fullName evidence="14">Colicin</fullName>
    </submittedName>
</protein>
<comment type="caution">
    <text evidence="14">The sequence shown here is derived from an EMBL/GenBank/DDBJ whole genome shotgun (WGS) entry which is preliminary data.</text>
</comment>
<accession>A0A8I0PXF3</accession>